<reference evidence="2" key="1">
    <citation type="submission" date="2016-10" db="EMBL/GenBank/DDBJ databases">
        <authorList>
            <person name="Varghese N."/>
        </authorList>
    </citation>
    <scope>NUCLEOTIDE SEQUENCE [LARGE SCALE GENOMIC DNA]</scope>
    <source>
        <strain evidence="2">DSM 18820</strain>
    </source>
</reference>
<dbReference type="InterPro" id="IPR046038">
    <property type="entry name" value="DUF5996"/>
</dbReference>
<dbReference type="OrthoDB" id="9800945at2"/>
<evidence type="ECO:0000313" key="2">
    <source>
        <dbReference type="Proteomes" id="UP000182491"/>
    </source>
</evidence>
<gene>
    <name evidence="1" type="ORF">SAMN04487941_3543</name>
</gene>
<dbReference type="EMBL" id="FPCA01000004">
    <property type="protein sequence ID" value="SFU93965.1"/>
    <property type="molecule type" value="Genomic_DNA"/>
</dbReference>
<keyword evidence="2" id="KW-1185">Reference proteome</keyword>
<sequence>MENRHWPELNYSEAKETYQTIHLWSQIVGKIKLGLLPWINHSWHVALLLTPHGLTTGDLPAPGKHFQIDLDFIHHQLRVQTSQGEKREINLASLSVAACYTELLALLKALDIEVTIYPIPSEMKDPTPFPEDEQHATYNPTHATNLHTAMLSASKVFTQFRSEFSGKCSPVHFFWGSYDLAVTRFSGREAPPHPGGIPNLPDWVAREAYSQEVSSCGFWPGSEALPFAAFYSYMYPEPEGFKQASIKPEAGYYTTDLGEFILPYAAVRQAENPEELLLEFLHSTYTVGADLANWDRARLELQLGK</sequence>
<dbReference type="RefSeq" id="WP_068837249.1">
    <property type="nucleotide sequence ID" value="NZ_BMXC01000004.1"/>
</dbReference>
<name>A0A1I7K9B4_9BACT</name>
<dbReference type="Proteomes" id="UP000182491">
    <property type="component" value="Unassembled WGS sequence"/>
</dbReference>
<evidence type="ECO:0000313" key="1">
    <source>
        <dbReference type="EMBL" id="SFU93965.1"/>
    </source>
</evidence>
<proteinExistence type="predicted"/>
<protein>
    <recommendedName>
        <fullName evidence="3">Ava_C0101 and related proteins</fullName>
    </recommendedName>
</protein>
<dbReference type="AlphaFoldDB" id="A0A1I7K9B4"/>
<evidence type="ECO:0008006" key="3">
    <source>
        <dbReference type="Google" id="ProtNLM"/>
    </source>
</evidence>
<dbReference type="Pfam" id="PF19459">
    <property type="entry name" value="DUF5996"/>
    <property type="match status" value="1"/>
</dbReference>
<accession>A0A1I7K9B4</accession>
<dbReference type="STRING" id="388950.GCA_001611675_01125"/>
<organism evidence="1 2">
    <name type="scientific">Pontibacter akesuensis</name>
    <dbReference type="NCBI Taxonomy" id="388950"/>
    <lineage>
        <taxon>Bacteria</taxon>
        <taxon>Pseudomonadati</taxon>
        <taxon>Bacteroidota</taxon>
        <taxon>Cytophagia</taxon>
        <taxon>Cytophagales</taxon>
        <taxon>Hymenobacteraceae</taxon>
        <taxon>Pontibacter</taxon>
    </lineage>
</organism>